<dbReference type="Proteomes" id="UP000299102">
    <property type="component" value="Unassembled WGS sequence"/>
</dbReference>
<protein>
    <submittedName>
        <fullName evidence="1">Uncharacterized protein</fullName>
    </submittedName>
</protein>
<reference evidence="1 2" key="1">
    <citation type="journal article" date="2019" name="Commun. Biol.">
        <title>The bagworm genome reveals a unique fibroin gene that provides high tensile strength.</title>
        <authorList>
            <person name="Kono N."/>
            <person name="Nakamura H."/>
            <person name="Ohtoshi R."/>
            <person name="Tomita M."/>
            <person name="Numata K."/>
            <person name="Arakawa K."/>
        </authorList>
    </citation>
    <scope>NUCLEOTIDE SEQUENCE [LARGE SCALE GENOMIC DNA]</scope>
</reference>
<gene>
    <name evidence="1" type="ORF">EVAR_45618_1</name>
</gene>
<name>A0A4C1WHE3_EUMVA</name>
<dbReference type="EMBL" id="BGZK01000547">
    <property type="protein sequence ID" value="GBP49554.1"/>
    <property type="molecule type" value="Genomic_DNA"/>
</dbReference>
<accession>A0A4C1WHE3</accession>
<evidence type="ECO:0000313" key="1">
    <source>
        <dbReference type="EMBL" id="GBP49554.1"/>
    </source>
</evidence>
<sequence>MPDFRAEVLEPRTKQKLASGVKTYFKKWIDKNEEYLALCNLTLIYVPEKQWKTPVEAPVDHWESTWTTLGNTALEETPALQNVRHRLGDE</sequence>
<organism evidence="1 2">
    <name type="scientific">Eumeta variegata</name>
    <name type="common">Bagworm moth</name>
    <name type="synonym">Eumeta japonica</name>
    <dbReference type="NCBI Taxonomy" id="151549"/>
    <lineage>
        <taxon>Eukaryota</taxon>
        <taxon>Metazoa</taxon>
        <taxon>Ecdysozoa</taxon>
        <taxon>Arthropoda</taxon>
        <taxon>Hexapoda</taxon>
        <taxon>Insecta</taxon>
        <taxon>Pterygota</taxon>
        <taxon>Neoptera</taxon>
        <taxon>Endopterygota</taxon>
        <taxon>Lepidoptera</taxon>
        <taxon>Glossata</taxon>
        <taxon>Ditrysia</taxon>
        <taxon>Tineoidea</taxon>
        <taxon>Psychidae</taxon>
        <taxon>Oiketicinae</taxon>
        <taxon>Eumeta</taxon>
    </lineage>
</organism>
<comment type="caution">
    <text evidence="1">The sequence shown here is derived from an EMBL/GenBank/DDBJ whole genome shotgun (WGS) entry which is preliminary data.</text>
</comment>
<dbReference type="AlphaFoldDB" id="A0A4C1WHE3"/>
<proteinExistence type="predicted"/>
<evidence type="ECO:0000313" key="2">
    <source>
        <dbReference type="Proteomes" id="UP000299102"/>
    </source>
</evidence>
<keyword evidence="2" id="KW-1185">Reference proteome</keyword>